<evidence type="ECO:0000256" key="1">
    <source>
        <dbReference type="ARBA" id="ARBA00007796"/>
    </source>
</evidence>
<dbReference type="OrthoDB" id="446789at2759"/>
<dbReference type="InterPro" id="IPR007940">
    <property type="entry name" value="SH3BP5"/>
</dbReference>
<dbReference type="PANTHER" id="PTHR19423:SF1">
    <property type="entry name" value="SH3 DOMAIN-BINDING PROTEIN 5"/>
    <property type="match status" value="1"/>
</dbReference>
<evidence type="ECO:0000313" key="5">
    <source>
        <dbReference type="Proteomes" id="UP000494165"/>
    </source>
</evidence>
<gene>
    <name evidence="4" type="ORF">CLODIP_2_CD08253</name>
</gene>
<dbReference type="Proteomes" id="UP000494165">
    <property type="component" value="Unassembled WGS sequence"/>
</dbReference>
<evidence type="ECO:0000256" key="3">
    <source>
        <dbReference type="SAM" id="Coils"/>
    </source>
</evidence>
<dbReference type="PANTHER" id="PTHR19423">
    <property type="entry name" value="SH3 DOMAIN-BINDING PROTEIN 5"/>
    <property type="match status" value="1"/>
</dbReference>
<dbReference type="EMBL" id="CADEPI010000056">
    <property type="protein sequence ID" value="CAB3370853.1"/>
    <property type="molecule type" value="Genomic_DNA"/>
</dbReference>
<accession>A0A8S1CMU3</accession>
<comment type="caution">
    <text evidence="4">The sequence shown here is derived from an EMBL/GenBank/DDBJ whole genome shotgun (WGS) entry which is preliminary data.</text>
</comment>
<evidence type="ECO:0008006" key="6">
    <source>
        <dbReference type="Google" id="ProtNLM"/>
    </source>
</evidence>
<feature type="coiled-coil region" evidence="3">
    <location>
        <begin position="196"/>
        <end position="230"/>
    </location>
</feature>
<organism evidence="4 5">
    <name type="scientific">Cloeon dipterum</name>
    <dbReference type="NCBI Taxonomy" id="197152"/>
    <lineage>
        <taxon>Eukaryota</taxon>
        <taxon>Metazoa</taxon>
        <taxon>Ecdysozoa</taxon>
        <taxon>Arthropoda</taxon>
        <taxon>Hexapoda</taxon>
        <taxon>Insecta</taxon>
        <taxon>Pterygota</taxon>
        <taxon>Palaeoptera</taxon>
        <taxon>Ephemeroptera</taxon>
        <taxon>Pisciforma</taxon>
        <taxon>Baetidae</taxon>
        <taxon>Cloeon</taxon>
    </lineage>
</organism>
<proteinExistence type="inferred from homology"/>
<comment type="similarity">
    <text evidence="1">Belongs to the SH3BP5 family.</text>
</comment>
<evidence type="ECO:0000313" key="4">
    <source>
        <dbReference type="EMBL" id="CAB3370853.1"/>
    </source>
</evidence>
<dbReference type="GO" id="GO:0004860">
    <property type="term" value="F:protein kinase inhibitor activity"/>
    <property type="evidence" value="ECO:0007669"/>
    <property type="project" value="TreeGrafter"/>
</dbReference>
<dbReference type="Pfam" id="PF05276">
    <property type="entry name" value="SH3BP5"/>
    <property type="match status" value="1"/>
</dbReference>
<sequence length="297" mass="33347">MNNSNAGDDSDSDLDPRIQEELENLNSQTDEINKLEVDLENANAYFRKLLTESTERLKELAKKYGSSVNKARPYHQAVAAAHQAQIECQEAALNFQKASQIHRAAKETVTLAEQRFISKQGDWTFDGTWQDVLNHATMKVTEAETQRSVAEKEHQQKAAAFIEAETLAKKLHSDSRFSILRSQSYFNEKEAFDKKLSEQKALVGRLQVEVAKAKQEYKAALGRLEVISDEIHFRRTKGPREPGVGAELVVEVVEEIAALDICENDKQSCDKTYIGDMGEMTKKAQDAGADEVQEALK</sequence>
<reference evidence="4 5" key="1">
    <citation type="submission" date="2020-04" db="EMBL/GenBank/DDBJ databases">
        <authorList>
            <person name="Alioto T."/>
            <person name="Alioto T."/>
            <person name="Gomez Garrido J."/>
        </authorList>
    </citation>
    <scope>NUCLEOTIDE SEQUENCE [LARGE SCALE GENOMIC DNA]</scope>
</reference>
<keyword evidence="2 3" id="KW-0175">Coiled coil</keyword>
<dbReference type="GO" id="GO:0005737">
    <property type="term" value="C:cytoplasm"/>
    <property type="evidence" value="ECO:0007669"/>
    <property type="project" value="TreeGrafter"/>
</dbReference>
<dbReference type="AlphaFoldDB" id="A0A8S1CMU3"/>
<name>A0A8S1CMU3_9INSE</name>
<dbReference type="GO" id="GO:0035556">
    <property type="term" value="P:intracellular signal transduction"/>
    <property type="evidence" value="ECO:0007669"/>
    <property type="project" value="InterPro"/>
</dbReference>
<feature type="coiled-coil region" evidence="3">
    <location>
        <begin position="18"/>
        <end position="52"/>
    </location>
</feature>
<evidence type="ECO:0000256" key="2">
    <source>
        <dbReference type="ARBA" id="ARBA00023054"/>
    </source>
</evidence>
<protein>
    <recommendedName>
        <fullName evidence="6">SH3 domain-binding protein 5 homolog</fullName>
    </recommendedName>
</protein>
<keyword evidence="5" id="KW-1185">Reference proteome</keyword>